<feature type="compositionally biased region" description="Basic and acidic residues" evidence="2">
    <location>
        <begin position="214"/>
        <end position="256"/>
    </location>
</feature>
<dbReference type="PANTHER" id="PTHR15838">
    <property type="entry name" value="NUCLEOLAR PROTEIN OF 40 KDA"/>
    <property type="match status" value="1"/>
</dbReference>
<dbReference type="SMART" id="SM00316">
    <property type="entry name" value="S1"/>
    <property type="match status" value="1"/>
</dbReference>
<organism evidence="5 6">
    <name type="scientific">Lobosporangium transversale</name>
    <dbReference type="NCBI Taxonomy" id="64571"/>
    <lineage>
        <taxon>Eukaryota</taxon>
        <taxon>Fungi</taxon>
        <taxon>Fungi incertae sedis</taxon>
        <taxon>Mucoromycota</taxon>
        <taxon>Mortierellomycotina</taxon>
        <taxon>Mortierellomycetes</taxon>
        <taxon>Mortierellales</taxon>
        <taxon>Mortierellaceae</taxon>
        <taxon>Lobosporangium</taxon>
    </lineage>
</organism>
<reference evidence="5 6" key="1">
    <citation type="submission" date="2016-07" db="EMBL/GenBank/DDBJ databases">
        <title>Pervasive Adenine N6-methylation of Active Genes in Fungi.</title>
        <authorList>
            <consortium name="DOE Joint Genome Institute"/>
            <person name="Mondo S.J."/>
            <person name="Dannebaum R.O."/>
            <person name="Kuo R.C."/>
            <person name="Labutti K."/>
            <person name="Haridas S."/>
            <person name="Kuo A."/>
            <person name="Salamov A."/>
            <person name="Ahrendt S.R."/>
            <person name="Lipzen A."/>
            <person name="Sullivan W."/>
            <person name="Andreopoulos W.B."/>
            <person name="Clum A."/>
            <person name="Lindquist E."/>
            <person name="Daum C."/>
            <person name="Ramamoorthy G.K."/>
            <person name="Gryganskyi A."/>
            <person name="Culley D."/>
            <person name="Magnuson J.K."/>
            <person name="James T.Y."/>
            <person name="O'Malley M.A."/>
            <person name="Stajich J.E."/>
            <person name="Spatafora J.W."/>
            <person name="Visel A."/>
            <person name="Grigoriev I.V."/>
        </authorList>
    </citation>
    <scope>NUCLEOTIDE SEQUENCE [LARGE SCALE GENOMIC DNA]</scope>
    <source>
        <strain evidence="5 6">NRRL 3116</strain>
    </source>
</reference>
<keyword evidence="1" id="KW-0479">Metal-binding</keyword>
<dbReference type="EMBL" id="MCFF01000024">
    <property type="protein sequence ID" value="ORZ12886.1"/>
    <property type="molecule type" value="Genomic_DNA"/>
</dbReference>
<feature type="region of interest" description="Disordered" evidence="2">
    <location>
        <begin position="192"/>
        <end position="278"/>
    </location>
</feature>
<dbReference type="STRING" id="64571.A0A1Y2GKX1"/>
<keyword evidence="1" id="KW-0863">Zinc-finger</keyword>
<feature type="compositionally biased region" description="Basic and acidic residues" evidence="2">
    <location>
        <begin position="337"/>
        <end position="367"/>
    </location>
</feature>
<gene>
    <name evidence="5" type="ORF">BCR41DRAFT_355835</name>
</gene>
<protein>
    <recommendedName>
        <fullName evidence="7">CCHC-type domain-containing protein</fullName>
    </recommendedName>
</protein>
<dbReference type="OrthoDB" id="1918363at2759"/>
<keyword evidence="6" id="KW-1185">Reference proteome</keyword>
<dbReference type="PROSITE" id="PS50126">
    <property type="entry name" value="S1"/>
    <property type="match status" value="1"/>
</dbReference>
<dbReference type="AlphaFoldDB" id="A0A1Y2GKX1"/>
<evidence type="ECO:0000256" key="2">
    <source>
        <dbReference type="SAM" id="MobiDB-lite"/>
    </source>
</evidence>
<dbReference type="InParanoid" id="A0A1Y2GKX1"/>
<feature type="compositionally biased region" description="Basic and acidic residues" evidence="2">
    <location>
        <begin position="308"/>
        <end position="318"/>
    </location>
</feature>
<dbReference type="Proteomes" id="UP000193648">
    <property type="component" value="Unassembled WGS sequence"/>
</dbReference>
<dbReference type="Pfam" id="PF00575">
    <property type="entry name" value="S1"/>
    <property type="match status" value="1"/>
</dbReference>
<dbReference type="InterPro" id="IPR003029">
    <property type="entry name" value="S1_domain"/>
</dbReference>
<dbReference type="InterPro" id="IPR001878">
    <property type="entry name" value="Znf_CCHC"/>
</dbReference>
<name>A0A1Y2GKX1_9FUNG</name>
<feature type="compositionally biased region" description="Basic residues" evidence="2">
    <location>
        <begin position="325"/>
        <end position="336"/>
    </location>
</feature>
<sequence>MDSQQEAFERFKAANSGKRSTREGQQSRSSKLKEVDGPLPDLYSIHRGQVVRVEDYGAFVQIPGFRKQGLVHKRQTSNHFTENVSDVVASGDHVWVKVTSLQDGKIALSMKYVSQGDGTDLDPNLVKLTGEEDRKRTHTTFIDKQPIAIEEGGVFLKTVCKKCGASGHLATDCFSAGEQFELLADEDDEATRQNVVSAKERKHKSSRDKHKHNKDKDKGRDKDRYRDKERERVKESRRDYKDRKDSSSYHQKDNRRNRSRTRSPSPKRRMDKHFRPQVENLEDALAVMRAHKHRRHTKRGDGGGSEEEDKKKESRKQGYGEGPRSRSHSRSRSRSPRRNDGRRTGHDHGREHEGRHGGSRNDRQHRDRHDHRC</sequence>
<dbReference type="InterPro" id="IPR012340">
    <property type="entry name" value="NA-bd_OB-fold"/>
</dbReference>
<feature type="compositionally biased region" description="Basic residues" evidence="2">
    <location>
        <begin position="200"/>
        <end position="213"/>
    </location>
</feature>
<comment type="caution">
    <text evidence="5">The sequence shown here is derived from an EMBL/GenBank/DDBJ whole genome shotgun (WGS) entry which is preliminary data.</text>
</comment>
<feature type="compositionally biased region" description="Basic residues" evidence="2">
    <location>
        <begin position="257"/>
        <end position="272"/>
    </location>
</feature>
<accession>A0A1Y2GKX1</accession>
<evidence type="ECO:0000259" key="4">
    <source>
        <dbReference type="PROSITE" id="PS50158"/>
    </source>
</evidence>
<dbReference type="PANTHER" id="PTHR15838:SF1">
    <property type="entry name" value="ZINC FINGER CCHC DOMAIN-CONTAINING PROTEIN 17"/>
    <property type="match status" value="1"/>
</dbReference>
<dbReference type="GeneID" id="33566387"/>
<dbReference type="PROSITE" id="PS50158">
    <property type="entry name" value="ZF_CCHC"/>
    <property type="match status" value="1"/>
</dbReference>
<proteinExistence type="predicted"/>
<feature type="domain" description="CCHC-type" evidence="4">
    <location>
        <begin position="160"/>
        <end position="173"/>
    </location>
</feature>
<evidence type="ECO:0000259" key="3">
    <source>
        <dbReference type="PROSITE" id="PS50126"/>
    </source>
</evidence>
<keyword evidence="1" id="KW-0862">Zinc</keyword>
<evidence type="ECO:0000313" key="6">
    <source>
        <dbReference type="Proteomes" id="UP000193648"/>
    </source>
</evidence>
<dbReference type="SUPFAM" id="SSF50249">
    <property type="entry name" value="Nucleic acid-binding proteins"/>
    <property type="match status" value="1"/>
</dbReference>
<feature type="region of interest" description="Disordered" evidence="2">
    <location>
        <begin position="1"/>
        <end position="38"/>
    </location>
</feature>
<dbReference type="GO" id="GO:0008270">
    <property type="term" value="F:zinc ion binding"/>
    <property type="evidence" value="ECO:0007669"/>
    <property type="project" value="UniProtKB-KW"/>
</dbReference>
<feature type="domain" description="S1 motif" evidence="3">
    <location>
        <begin position="43"/>
        <end position="111"/>
    </location>
</feature>
<evidence type="ECO:0000256" key="1">
    <source>
        <dbReference type="PROSITE-ProRule" id="PRU00047"/>
    </source>
</evidence>
<dbReference type="Pfam" id="PF00098">
    <property type="entry name" value="zf-CCHC"/>
    <property type="match status" value="1"/>
</dbReference>
<dbReference type="Gene3D" id="2.40.50.140">
    <property type="entry name" value="Nucleic acid-binding proteins"/>
    <property type="match status" value="1"/>
</dbReference>
<evidence type="ECO:0000313" key="5">
    <source>
        <dbReference type="EMBL" id="ORZ12886.1"/>
    </source>
</evidence>
<dbReference type="RefSeq" id="XP_021880235.1">
    <property type="nucleotide sequence ID" value="XM_022024543.1"/>
</dbReference>
<feature type="region of interest" description="Disordered" evidence="2">
    <location>
        <begin position="290"/>
        <end position="373"/>
    </location>
</feature>
<dbReference type="GO" id="GO:0003723">
    <property type="term" value="F:RNA binding"/>
    <property type="evidence" value="ECO:0007669"/>
    <property type="project" value="TreeGrafter"/>
</dbReference>
<dbReference type="GO" id="GO:0043489">
    <property type="term" value="P:RNA stabilization"/>
    <property type="evidence" value="ECO:0007669"/>
    <property type="project" value="TreeGrafter"/>
</dbReference>
<evidence type="ECO:0008006" key="7">
    <source>
        <dbReference type="Google" id="ProtNLM"/>
    </source>
</evidence>